<feature type="transmembrane region" description="Helical" evidence="1">
    <location>
        <begin position="20"/>
        <end position="44"/>
    </location>
</feature>
<proteinExistence type="predicted"/>
<dbReference type="EMBL" id="JACKVK010000001">
    <property type="protein sequence ID" value="MCV7419451.1"/>
    <property type="molecule type" value="Genomic_DNA"/>
</dbReference>
<accession>A0A9X3C067</accession>
<evidence type="ECO:0000256" key="1">
    <source>
        <dbReference type="SAM" id="Phobius"/>
    </source>
</evidence>
<keyword evidence="1" id="KW-0472">Membrane</keyword>
<comment type="caution">
    <text evidence="2">The sequence shown here is derived from an EMBL/GenBank/DDBJ whole genome shotgun (WGS) entry which is preliminary data.</text>
</comment>
<keyword evidence="1" id="KW-1133">Transmembrane helix</keyword>
<name>A0A9X3C067_9MYCO</name>
<keyword evidence="3" id="KW-1185">Reference proteome</keyword>
<evidence type="ECO:0000313" key="3">
    <source>
        <dbReference type="Proteomes" id="UP001141629"/>
    </source>
</evidence>
<organism evidence="2 3">
    <name type="scientific">Mycobacterium yunnanensis</name>
    <dbReference type="NCBI Taxonomy" id="368477"/>
    <lineage>
        <taxon>Bacteria</taxon>
        <taxon>Bacillati</taxon>
        <taxon>Actinomycetota</taxon>
        <taxon>Actinomycetes</taxon>
        <taxon>Mycobacteriales</taxon>
        <taxon>Mycobacteriaceae</taxon>
        <taxon>Mycobacterium</taxon>
    </lineage>
</organism>
<keyword evidence="1" id="KW-0812">Transmembrane</keyword>
<sequence>MRQRLLMLGCVGDRRALLPWAGFLIAGALSTAGAFSTAVIAFLVPMSAHISL</sequence>
<dbReference type="RefSeq" id="WP_263994256.1">
    <property type="nucleotide sequence ID" value="NZ_JACKVK010000001.1"/>
</dbReference>
<evidence type="ECO:0000313" key="2">
    <source>
        <dbReference type="EMBL" id="MCV7419451.1"/>
    </source>
</evidence>
<dbReference type="AlphaFoldDB" id="A0A9X3C067"/>
<dbReference type="Proteomes" id="UP001141629">
    <property type="component" value="Unassembled WGS sequence"/>
</dbReference>
<gene>
    <name evidence="2" type="ORF">H7K45_02775</name>
</gene>
<reference evidence="2" key="2">
    <citation type="journal article" date="2022" name="BMC Genomics">
        <title>Comparative genome analysis of mycobacteria focusing on tRNA and non-coding RNA.</title>
        <authorList>
            <person name="Behra P.R.K."/>
            <person name="Pettersson B.M.F."/>
            <person name="Ramesh M."/>
            <person name="Das S."/>
            <person name="Dasgupta S."/>
            <person name="Kirsebom L.A."/>
        </authorList>
    </citation>
    <scope>NUCLEOTIDE SEQUENCE</scope>
    <source>
        <strain evidence="2">DSM 44838</strain>
    </source>
</reference>
<protein>
    <submittedName>
        <fullName evidence="2">Uncharacterized protein</fullName>
    </submittedName>
</protein>
<reference evidence="2" key="1">
    <citation type="submission" date="2020-07" db="EMBL/GenBank/DDBJ databases">
        <authorList>
            <person name="Pettersson B.M.F."/>
            <person name="Behra P.R.K."/>
            <person name="Ramesh M."/>
            <person name="Das S."/>
            <person name="Dasgupta S."/>
            <person name="Kirsebom L.A."/>
        </authorList>
    </citation>
    <scope>NUCLEOTIDE SEQUENCE</scope>
    <source>
        <strain evidence="2">DSM 44838</strain>
    </source>
</reference>